<feature type="non-terminal residue" evidence="2">
    <location>
        <position position="86"/>
    </location>
</feature>
<feature type="region of interest" description="Disordered" evidence="1">
    <location>
        <begin position="1"/>
        <end position="22"/>
    </location>
</feature>
<accession>A0A9P6IPA4</accession>
<dbReference type="Proteomes" id="UP000749646">
    <property type="component" value="Unassembled WGS sequence"/>
</dbReference>
<keyword evidence="3" id="KW-1185">Reference proteome</keyword>
<dbReference type="EMBL" id="JAAAHW010009771">
    <property type="protein sequence ID" value="KAF9936451.1"/>
    <property type="molecule type" value="Genomic_DNA"/>
</dbReference>
<protein>
    <submittedName>
        <fullName evidence="2">Uncharacterized protein</fullName>
    </submittedName>
</protein>
<name>A0A9P6IPA4_9FUNG</name>
<gene>
    <name evidence="2" type="ORF">BGZ65_002368</name>
</gene>
<evidence type="ECO:0000256" key="1">
    <source>
        <dbReference type="SAM" id="MobiDB-lite"/>
    </source>
</evidence>
<reference evidence="2" key="1">
    <citation type="journal article" date="2020" name="Fungal Divers.">
        <title>Resolving the Mortierellaceae phylogeny through synthesis of multi-gene phylogenetics and phylogenomics.</title>
        <authorList>
            <person name="Vandepol N."/>
            <person name="Liber J."/>
            <person name="Desiro A."/>
            <person name="Na H."/>
            <person name="Kennedy M."/>
            <person name="Barry K."/>
            <person name="Grigoriev I.V."/>
            <person name="Miller A.N."/>
            <person name="O'Donnell K."/>
            <person name="Stajich J.E."/>
            <person name="Bonito G."/>
        </authorList>
    </citation>
    <scope>NUCLEOTIDE SEQUENCE</scope>
    <source>
        <strain evidence="2">MES-2147</strain>
    </source>
</reference>
<proteinExistence type="predicted"/>
<sequence length="86" mass="9678">MITLKAPAQPDGTSSPNQVPLGRMEDYFTNCATTEGLNKWVPRYLISDHITIKSSSQLIPERRDKTVAIATNCNPYFTMFRTSRAL</sequence>
<evidence type="ECO:0000313" key="2">
    <source>
        <dbReference type="EMBL" id="KAF9936451.1"/>
    </source>
</evidence>
<dbReference type="AlphaFoldDB" id="A0A9P6IPA4"/>
<evidence type="ECO:0000313" key="3">
    <source>
        <dbReference type="Proteomes" id="UP000749646"/>
    </source>
</evidence>
<organism evidence="2 3">
    <name type="scientific">Modicella reniformis</name>
    <dbReference type="NCBI Taxonomy" id="1440133"/>
    <lineage>
        <taxon>Eukaryota</taxon>
        <taxon>Fungi</taxon>
        <taxon>Fungi incertae sedis</taxon>
        <taxon>Mucoromycota</taxon>
        <taxon>Mortierellomycotina</taxon>
        <taxon>Mortierellomycetes</taxon>
        <taxon>Mortierellales</taxon>
        <taxon>Mortierellaceae</taxon>
        <taxon>Modicella</taxon>
    </lineage>
</organism>
<comment type="caution">
    <text evidence="2">The sequence shown here is derived from an EMBL/GenBank/DDBJ whole genome shotgun (WGS) entry which is preliminary data.</text>
</comment>